<evidence type="ECO:0000313" key="1">
    <source>
        <dbReference type="EMBL" id="NNG67959.1"/>
    </source>
</evidence>
<protein>
    <submittedName>
        <fullName evidence="1">Uncharacterized protein</fullName>
    </submittedName>
</protein>
<dbReference type="AlphaFoldDB" id="A0A7Y2PLD4"/>
<organism evidence="1 2">
    <name type="scientific">Caldanaerobacter subterraneus</name>
    <dbReference type="NCBI Taxonomy" id="911092"/>
    <lineage>
        <taxon>Bacteria</taxon>
        <taxon>Bacillati</taxon>
        <taxon>Bacillota</taxon>
        <taxon>Clostridia</taxon>
        <taxon>Thermoanaerobacterales</taxon>
        <taxon>Thermoanaerobacteraceae</taxon>
        <taxon>Caldanaerobacter</taxon>
    </lineage>
</organism>
<dbReference type="EMBL" id="JABEQB010000048">
    <property type="protein sequence ID" value="NNG67959.1"/>
    <property type="molecule type" value="Genomic_DNA"/>
</dbReference>
<dbReference type="Proteomes" id="UP000529861">
    <property type="component" value="Unassembled WGS sequence"/>
</dbReference>
<dbReference type="RefSeq" id="WP_170271666.1">
    <property type="nucleotide sequence ID" value="NZ_JABEQB010000048.1"/>
</dbReference>
<gene>
    <name evidence="1" type="ORF">HKI81_12320</name>
</gene>
<evidence type="ECO:0000313" key="2">
    <source>
        <dbReference type="Proteomes" id="UP000529861"/>
    </source>
</evidence>
<comment type="caution">
    <text evidence="1">The sequence shown here is derived from an EMBL/GenBank/DDBJ whole genome shotgun (WGS) entry which is preliminary data.</text>
</comment>
<accession>A0A7Y2PLD4</accession>
<name>A0A7Y2PLD4_9THEO</name>
<sequence length="55" mass="6402">MKEYNKFSISYSALAIGFEDKEIVEFSRKLLGKKSRELLKEFMGINFIPIHAIGY</sequence>
<proteinExistence type="predicted"/>
<reference evidence="1 2" key="1">
    <citation type="submission" date="2020-04" db="EMBL/GenBank/DDBJ databases">
        <title>Draft genome sequence of Caldanaerobacter sunterraneus. strain 1523vc isolated from Griffin hot spring, Kamchatka, Russia.</title>
        <authorList>
            <person name="Toshchakov S.V."/>
            <person name="Podosokorskaya O.A."/>
            <person name="Kublanov I.V."/>
            <person name="Korzhenkov A."/>
            <person name="Patrushev M.V."/>
        </authorList>
    </citation>
    <scope>NUCLEOTIDE SEQUENCE [LARGE SCALE GENOMIC DNA]</scope>
    <source>
        <strain evidence="1 2">1523vc</strain>
    </source>
</reference>